<organism evidence="1 2">
    <name type="scientific">Mycteria americana</name>
    <name type="common">Wood stork</name>
    <dbReference type="NCBI Taxonomy" id="33587"/>
    <lineage>
        <taxon>Eukaryota</taxon>
        <taxon>Metazoa</taxon>
        <taxon>Chordata</taxon>
        <taxon>Craniata</taxon>
        <taxon>Vertebrata</taxon>
        <taxon>Euteleostomi</taxon>
        <taxon>Archelosauria</taxon>
        <taxon>Archosauria</taxon>
        <taxon>Dinosauria</taxon>
        <taxon>Saurischia</taxon>
        <taxon>Theropoda</taxon>
        <taxon>Coelurosauria</taxon>
        <taxon>Aves</taxon>
        <taxon>Neognathae</taxon>
        <taxon>Neoaves</taxon>
        <taxon>Aequornithes</taxon>
        <taxon>Ciconiiformes</taxon>
        <taxon>Ciconiidae</taxon>
        <taxon>Mycteria</taxon>
    </lineage>
</organism>
<dbReference type="PANTHER" id="PTHR33332">
    <property type="entry name" value="REVERSE TRANSCRIPTASE DOMAIN-CONTAINING PROTEIN"/>
    <property type="match status" value="1"/>
</dbReference>
<keyword evidence="2" id="KW-1185">Reference proteome</keyword>
<gene>
    <name evidence="1" type="ORF">QYF61_008047</name>
</gene>
<protein>
    <recommendedName>
        <fullName evidence="3">Rna-directed dna polymerase from mobile element jockey-like</fullName>
    </recommendedName>
</protein>
<dbReference type="EMBL" id="JAUNZN010000002">
    <property type="protein sequence ID" value="KAK4826376.1"/>
    <property type="molecule type" value="Genomic_DNA"/>
</dbReference>
<comment type="caution">
    <text evidence="1">The sequence shown here is derived from an EMBL/GenBank/DDBJ whole genome shotgun (WGS) entry which is preliminary data.</text>
</comment>
<proteinExistence type="predicted"/>
<dbReference type="AlphaFoldDB" id="A0AAN7NK49"/>
<reference evidence="1 2" key="1">
    <citation type="journal article" date="2023" name="J. Hered.">
        <title>Chromosome-level genome of the wood stork (Mycteria americana) provides insight into avian chromosome evolution.</title>
        <authorList>
            <person name="Flamio R. Jr."/>
            <person name="Ramstad K.M."/>
        </authorList>
    </citation>
    <scope>NUCLEOTIDE SEQUENCE [LARGE SCALE GENOMIC DNA]</scope>
    <source>
        <strain evidence="1">JAX WOST 10</strain>
    </source>
</reference>
<accession>A0AAN7NK49</accession>
<evidence type="ECO:0008006" key="3">
    <source>
        <dbReference type="Google" id="ProtNLM"/>
    </source>
</evidence>
<evidence type="ECO:0000313" key="2">
    <source>
        <dbReference type="Proteomes" id="UP001333110"/>
    </source>
</evidence>
<name>A0AAN7NK49_MYCAM</name>
<evidence type="ECO:0000313" key="1">
    <source>
        <dbReference type="EMBL" id="KAK4826376.1"/>
    </source>
</evidence>
<sequence length="198" mass="21892">MILEVPSILVFYDSMISVMKFSWKSAAGCMSQELILGPIQFHISINDLDNGPEYTLSKFAADIKLRGMADAPDSCTAIQRDLGGLEKWADRNFMKINKSKCQVLPLGRNNPMHQHRLGADQLASSFAEKDLRVLLDKLKMSQQCALASKKANSTLGCTRKNIASRPREVIFSFYTVVLGPLVGSPVQQRHGHIGVCPV</sequence>
<dbReference type="Proteomes" id="UP001333110">
    <property type="component" value="Unassembled WGS sequence"/>
</dbReference>